<organism evidence="3 4">
    <name type="scientific">Trichoderma longibrachiatum ATCC 18648</name>
    <dbReference type="NCBI Taxonomy" id="983965"/>
    <lineage>
        <taxon>Eukaryota</taxon>
        <taxon>Fungi</taxon>
        <taxon>Dikarya</taxon>
        <taxon>Ascomycota</taxon>
        <taxon>Pezizomycotina</taxon>
        <taxon>Sordariomycetes</taxon>
        <taxon>Hypocreomycetidae</taxon>
        <taxon>Hypocreales</taxon>
        <taxon>Hypocreaceae</taxon>
        <taxon>Trichoderma</taxon>
    </lineage>
</organism>
<dbReference type="AlphaFoldDB" id="A0A2T4BUH2"/>
<evidence type="ECO:0000313" key="3">
    <source>
        <dbReference type="EMBL" id="PTB72952.1"/>
    </source>
</evidence>
<accession>A0A2T4BUH2</accession>
<gene>
    <name evidence="3" type="ORF">M440DRAFT_1394191</name>
</gene>
<reference evidence="3 4" key="1">
    <citation type="submission" date="2016-07" db="EMBL/GenBank/DDBJ databases">
        <title>Multiple horizontal gene transfer events from other fungi enriched the ability of initially mycotrophic Trichoderma (Ascomycota) to feed on dead plant biomass.</title>
        <authorList>
            <consortium name="DOE Joint Genome Institute"/>
            <person name="Aerts A."/>
            <person name="Atanasova L."/>
            <person name="Chenthamara K."/>
            <person name="Zhang J."/>
            <person name="Grujic M."/>
            <person name="Henrissat B."/>
            <person name="Kuo A."/>
            <person name="Salamov A."/>
            <person name="Lipzen A."/>
            <person name="Labutti K."/>
            <person name="Barry K."/>
            <person name="Miao Y."/>
            <person name="Rahimi M.J."/>
            <person name="Shen Q."/>
            <person name="Grigoriev I.V."/>
            <person name="Kubicek C.P."/>
            <person name="Druzhinina I.S."/>
        </authorList>
    </citation>
    <scope>NUCLEOTIDE SEQUENCE [LARGE SCALE GENOMIC DNA]</scope>
    <source>
        <strain evidence="3 4">ATCC 18648</strain>
    </source>
</reference>
<dbReference type="Proteomes" id="UP000240760">
    <property type="component" value="Unassembled WGS sequence"/>
</dbReference>
<name>A0A2T4BUH2_TRILO</name>
<dbReference type="STRING" id="983965.A0A2T4BUH2"/>
<feature type="compositionally biased region" description="Polar residues" evidence="2">
    <location>
        <begin position="283"/>
        <end position="298"/>
    </location>
</feature>
<dbReference type="OrthoDB" id="2192830at2759"/>
<feature type="compositionally biased region" description="Polar residues" evidence="2">
    <location>
        <begin position="357"/>
        <end position="375"/>
    </location>
</feature>
<sequence length="595" mass="64908">MADRNAAGVSSPHQSQASSSAAPLAGTAGAASVRSRNRRNPDHGSYGSGRSNEENPTRSYGLGSQRGNNTKGRDGTPGLGQFFEDSWTQSWSSVQGFASSLLSVAENPGDMPRSRSGAQSGNASSTSIWNRLPSNLGSIASKSFNRGSSPASQGPRAANRVAAGSSDERESALKTAQRASVLENNRALDYSRNHKRRNSDEVATENSQPEEYLVYIHKIQPSDTYAGIILRYKCQEDAFRKANGLWSRDSIQVRKWVVLPVDACEVRGRPCEPPSSSRDHAAATNSHETTSQTTSHNPFTLPDERPAQEEETTEKEAMPWSHVRWVKIDSLPEPVEIGRIARQKMGYFPPRRKKTGRTVSFSSTPRQSLDASTTSDHMDSPMSRRQSAAGDRPSLSGRRDSLRSHGSSEAPDMRPAWMRRAGGVGSLSRNVRAPGPDKDYLNSWAKKHFPGLDMDKLPSMSVMGSEMARFGFGREPAEIVEGNFQEGGDTESPSNQNNGLDKAAAAVETWLRTAWSRRSMGPLIGNLPRQKNTNGHDFGDLIELTPTPGAEGTPRSDMFDSQVPSQFLGGKEPEFLSIQLQRQLPNLEVPSTINL</sequence>
<proteinExistence type="inferred from homology"/>
<feature type="region of interest" description="Disordered" evidence="2">
    <location>
        <begin position="105"/>
        <end position="207"/>
    </location>
</feature>
<dbReference type="PANTHER" id="PTHR20932:SF8">
    <property type="entry name" value="LD22649P"/>
    <property type="match status" value="1"/>
</dbReference>
<dbReference type="InterPro" id="IPR036779">
    <property type="entry name" value="LysM_dom_sf"/>
</dbReference>
<comment type="similarity">
    <text evidence="1">Belongs to the secreted LysM effector family.</text>
</comment>
<dbReference type="Gene3D" id="3.10.350.10">
    <property type="entry name" value="LysM domain"/>
    <property type="match status" value="1"/>
</dbReference>
<evidence type="ECO:0000256" key="2">
    <source>
        <dbReference type="SAM" id="MobiDB-lite"/>
    </source>
</evidence>
<feature type="region of interest" description="Disordered" evidence="2">
    <location>
        <begin position="346"/>
        <end position="416"/>
    </location>
</feature>
<evidence type="ECO:0000313" key="4">
    <source>
        <dbReference type="Proteomes" id="UP000240760"/>
    </source>
</evidence>
<dbReference type="InterPro" id="IPR045030">
    <property type="entry name" value="LYSM1-4"/>
</dbReference>
<dbReference type="PANTHER" id="PTHR20932">
    <property type="entry name" value="LYSM AND PUTATIVE PEPTIDOGLYCAN-BINDING DOMAIN-CONTAINING PROTEIN"/>
    <property type="match status" value="1"/>
</dbReference>
<keyword evidence="4" id="KW-1185">Reference proteome</keyword>
<feature type="region of interest" description="Disordered" evidence="2">
    <location>
        <begin position="1"/>
        <end position="83"/>
    </location>
</feature>
<protein>
    <submittedName>
        <fullName evidence="3">Carbohydrate-binding module family 50 protein</fullName>
    </submittedName>
</protein>
<feature type="compositionally biased region" description="Polar residues" evidence="2">
    <location>
        <begin position="116"/>
        <end position="152"/>
    </location>
</feature>
<feature type="compositionally biased region" description="Low complexity" evidence="2">
    <location>
        <begin position="10"/>
        <end position="32"/>
    </location>
</feature>
<evidence type="ECO:0000256" key="1">
    <source>
        <dbReference type="ARBA" id="ARBA00044955"/>
    </source>
</evidence>
<feature type="region of interest" description="Disordered" evidence="2">
    <location>
        <begin position="267"/>
        <end position="318"/>
    </location>
</feature>
<dbReference type="EMBL" id="KZ679139">
    <property type="protein sequence ID" value="PTB72952.1"/>
    <property type="molecule type" value="Genomic_DNA"/>
</dbReference>